<dbReference type="SUPFAM" id="SSF54913">
    <property type="entry name" value="GlnB-like"/>
    <property type="match status" value="1"/>
</dbReference>
<protein>
    <submittedName>
        <fullName evidence="1">Transcriptional regulator</fullName>
    </submittedName>
</protein>
<dbReference type="KEGG" id="ifl:C1H71_14555"/>
<dbReference type="RefSeq" id="WP_130107158.1">
    <property type="nucleotide sequence ID" value="NZ_CP025781.1"/>
</dbReference>
<sequence>MTIHTELRTLLTAITEAAVEQVLLRDLQQLGIKAYTISDARGRGMHGLRDGAWGKSANIRVEMILPRPQAESTLLFLQEHYFANFAMVAYLQDVEVIRAEKF</sequence>
<dbReference type="InterPro" id="IPR011322">
    <property type="entry name" value="N-reg_PII-like_a/b"/>
</dbReference>
<reference evidence="1 2" key="1">
    <citation type="submission" date="2018-01" db="EMBL/GenBank/DDBJ databases">
        <title>Genome sequence of Iodobacter sp. strain PCH194 isolated from Indian Trans-Himalaya.</title>
        <authorList>
            <person name="Kumar V."/>
            <person name="Thakur V."/>
            <person name="Kumar S."/>
            <person name="Singh D."/>
        </authorList>
    </citation>
    <scope>NUCLEOTIDE SEQUENCE [LARGE SCALE GENOMIC DNA]</scope>
    <source>
        <strain evidence="1 2">PCH194</strain>
    </source>
</reference>
<accession>A0A7G3GBJ0</accession>
<keyword evidence="2" id="KW-1185">Reference proteome</keyword>
<organism evidence="1 2">
    <name type="scientific">Iodobacter fluviatilis</name>
    <dbReference type="NCBI Taxonomy" id="537"/>
    <lineage>
        <taxon>Bacteria</taxon>
        <taxon>Pseudomonadati</taxon>
        <taxon>Pseudomonadota</taxon>
        <taxon>Betaproteobacteria</taxon>
        <taxon>Neisseriales</taxon>
        <taxon>Chitinibacteraceae</taxon>
        <taxon>Iodobacter</taxon>
    </lineage>
</organism>
<dbReference type="GO" id="GO:0006808">
    <property type="term" value="P:regulation of nitrogen utilization"/>
    <property type="evidence" value="ECO:0007669"/>
    <property type="project" value="InterPro"/>
</dbReference>
<dbReference type="GO" id="GO:0030234">
    <property type="term" value="F:enzyme regulator activity"/>
    <property type="evidence" value="ECO:0007669"/>
    <property type="project" value="InterPro"/>
</dbReference>
<dbReference type="EMBL" id="CP025781">
    <property type="protein sequence ID" value="QBC44626.1"/>
    <property type="molecule type" value="Genomic_DNA"/>
</dbReference>
<dbReference type="Gene3D" id="3.30.70.120">
    <property type="match status" value="1"/>
</dbReference>
<dbReference type="InterPro" id="IPR015867">
    <property type="entry name" value="N-reg_PII/ATP_PRibTrfase_C"/>
</dbReference>
<dbReference type="AlphaFoldDB" id="A0A7G3GBJ0"/>
<proteinExistence type="predicted"/>
<evidence type="ECO:0000313" key="1">
    <source>
        <dbReference type="EMBL" id="QBC44626.1"/>
    </source>
</evidence>
<dbReference type="InterPro" id="IPR002187">
    <property type="entry name" value="N-reg_PII"/>
</dbReference>
<gene>
    <name evidence="1" type="ORF">C1H71_14555</name>
</gene>
<dbReference type="Pfam" id="PF00543">
    <property type="entry name" value="P-II"/>
    <property type="match status" value="1"/>
</dbReference>
<evidence type="ECO:0000313" key="2">
    <source>
        <dbReference type="Proteomes" id="UP000515917"/>
    </source>
</evidence>
<dbReference type="Proteomes" id="UP000515917">
    <property type="component" value="Chromosome"/>
</dbReference>
<name>A0A7G3GBJ0_9NEIS</name>